<feature type="active site" evidence="6">
    <location>
        <position position="344"/>
    </location>
</feature>
<dbReference type="GO" id="GO:0005886">
    <property type="term" value="C:plasma membrane"/>
    <property type="evidence" value="ECO:0007669"/>
    <property type="project" value="UniProtKB-SubCell"/>
</dbReference>
<feature type="transmembrane region" description="Helical" evidence="10">
    <location>
        <begin position="189"/>
        <end position="206"/>
    </location>
</feature>
<name>A0A6N2YJE8_9BACT</name>
<evidence type="ECO:0000256" key="4">
    <source>
        <dbReference type="ARBA" id="ARBA00022989"/>
    </source>
</evidence>
<keyword evidence="7" id="KW-0464">Manganese</keyword>
<comment type="subcellular location">
    <subcellularLocation>
        <location evidence="1">Cell membrane</location>
        <topology evidence="1">Multi-pass membrane protein</topology>
    </subcellularLocation>
</comment>
<dbReference type="EMBL" id="CACRUV010000005">
    <property type="protein sequence ID" value="VYT66277.1"/>
    <property type="molecule type" value="Genomic_DNA"/>
</dbReference>
<feature type="binding site" evidence="8">
    <location>
        <position position="511"/>
    </location>
    <ligand>
        <name>Mn(2+)</name>
        <dbReference type="ChEBI" id="CHEBI:29035"/>
    </ligand>
</feature>
<dbReference type="GO" id="GO:0046872">
    <property type="term" value="F:metal ion binding"/>
    <property type="evidence" value="ECO:0007669"/>
    <property type="project" value="UniProtKB-KW"/>
</dbReference>
<accession>A0A6N2YJE8</accession>
<evidence type="ECO:0000256" key="1">
    <source>
        <dbReference type="ARBA" id="ARBA00004651"/>
    </source>
</evidence>
<feature type="binding site" evidence="8">
    <location>
        <position position="512"/>
    </location>
    <ligand>
        <name>Mn(2+)</name>
        <dbReference type="ChEBI" id="CHEBI:29035"/>
    </ligand>
</feature>
<keyword evidence="3 10" id="KW-0812">Transmembrane</keyword>
<dbReference type="PANTHER" id="PTHR47371:SF3">
    <property type="entry name" value="PHOSPHOGLYCEROL TRANSFERASE I"/>
    <property type="match status" value="1"/>
</dbReference>
<evidence type="ECO:0000313" key="12">
    <source>
        <dbReference type="EMBL" id="VYT66277.1"/>
    </source>
</evidence>
<feature type="transmembrane region" description="Helical" evidence="10">
    <location>
        <begin position="71"/>
        <end position="89"/>
    </location>
</feature>
<keyword evidence="4 10" id="KW-1133">Transmembrane helix</keyword>
<keyword evidence="2" id="KW-1003">Cell membrane</keyword>
<protein>
    <submittedName>
        <fullName evidence="12">Lipoteichoic acid synthase 1</fullName>
    </submittedName>
</protein>
<evidence type="ECO:0000256" key="8">
    <source>
        <dbReference type="PIRSR" id="PIRSR005091-3"/>
    </source>
</evidence>
<evidence type="ECO:0000259" key="11">
    <source>
        <dbReference type="Pfam" id="PF00884"/>
    </source>
</evidence>
<keyword evidence="7" id="KW-0479">Metal-binding</keyword>
<organism evidence="12">
    <name type="scientific">Parabacteroides merdae</name>
    <dbReference type="NCBI Taxonomy" id="46503"/>
    <lineage>
        <taxon>Bacteria</taxon>
        <taxon>Pseudomonadati</taxon>
        <taxon>Bacteroidota</taxon>
        <taxon>Bacteroidia</taxon>
        <taxon>Bacteroidales</taxon>
        <taxon>Tannerellaceae</taxon>
        <taxon>Parabacteroides</taxon>
    </lineage>
</organism>
<evidence type="ECO:0000256" key="9">
    <source>
        <dbReference type="SAM" id="MobiDB-lite"/>
    </source>
</evidence>
<feature type="transmembrane region" description="Helical" evidence="10">
    <location>
        <begin position="143"/>
        <end position="168"/>
    </location>
</feature>
<feature type="binding site" evidence="7">
    <location>
        <position position="461"/>
    </location>
    <ligand>
        <name>substrate</name>
    </ligand>
</feature>
<feature type="domain" description="Sulfatase N-terminal" evidence="11">
    <location>
        <begin position="296"/>
        <end position="564"/>
    </location>
</feature>
<keyword evidence="5 10" id="KW-0472">Membrane</keyword>
<dbReference type="Pfam" id="PF00884">
    <property type="entry name" value="Sulfatase"/>
    <property type="match status" value="1"/>
</dbReference>
<dbReference type="PANTHER" id="PTHR47371">
    <property type="entry name" value="LIPOTEICHOIC ACID SYNTHASE"/>
    <property type="match status" value="1"/>
</dbReference>
<evidence type="ECO:0000256" key="7">
    <source>
        <dbReference type="PIRSR" id="PIRSR005091-2"/>
    </source>
</evidence>
<dbReference type="SUPFAM" id="SSF53649">
    <property type="entry name" value="Alkaline phosphatase-like"/>
    <property type="match status" value="1"/>
</dbReference>
<feature type="transmembrane region" description="Helical" evidence="10">
    <location>
        <begin position="101"/>
        <end position="123"/>
    </location>
</feature>
<dbReference type="PIRSF" id="PIRSF005091">
    <property type="entry name" value="Mmb_sulf_HI1246"/>
    <property type="match status" value="1"/>
</dbReference>
<gene>
    <name evidence="12" type="primary">ltaS1</name>
    <name evidence="12" type="ORF">PMLFYP103_00257</name>
</gene>
<dbReference type="CDD" id="cd16015">
    <property type="entry name" value="LTA_synthase"/>
    <property type="match status" value="1"/>
</dbReference>
<evidence type="ECO:0000256" key="3">
    <source>
        <dbReference type="ARBA" id="ARBA00022692"/>
    </source>
</evidence>
<evidence type="ECO:0000256" key="10">
    <source>
        <dbReference type="SAM" id="Phobius"/>
    </source>
</evidence>
<dbReference type="Gene3D" id="3.30.1120.80">
    <property type="match status" value="1"/>
</dbReference>
<feature type="region of interest" description="Disordered" evidence="9">
    <location>
        <begin position="262"/>
        <end position="283"/>
    </location>
</feature>
<evidence type="ECO:0000256" key="2">
    <source>
        <dbReference type="ARBA" id="ARBA00022475"/>
    </source>
</evidence>
<feature type="binding site" evidence="8">
    <location>
        <position position="304"/>
    </location>
    <ligand>
        <name>Mn(2+)</name>
        <dbReference type="ChEBI" id="CHEBI:29035"/>
    </ligand>
</feature>
<dbReference type="InterPro" id="IPR012160">
    <property type="entry name" value="LtaS-like"/>
</dbReference>
<dbReference type="InterPro" id="IPR000917">
    <property type="entry name" value="Sulfatase_N"/>
</dbReference>
<evidence type="ECO:0000256" key="6">
    <source>
        <dbReference type="PIRSR" id="PIRSR005091-1"/>
    </source>
</evidence>
<evidence type="ECO:0000256" key="5">
    <source>
        <dbReference type="ARBA" id="ARBA00023136"/>
    </source>
</evidence>
<dbReference type="Gene3D" id="3.40.720.10">
    <property type="entry name" value="Alkaline Phosphatase, subunit A"/>
    <property type="match status" value="1"/>
</dbReference>
<dbReference type="AlphaFoldDB" id="A0A6N2YJE8"/>
<feature type="binding site" evidence="8">
    <location>
        <position position="344"/>
    </location>
    <ligand>
        <name>Mn(2+)</name>
        <dbReference type="ChEBI" id="CHEBI:29035"/>
    </ligand>
</feature>
<reference evidence="12" key="1">
    <citation type="submission" date="2019-11" db="EMBL/GenBank/DDBJ databases">
        <authorList>
            <person name="Feng L."/>
        </authorList>
    </citation>
    <scope>NUCLEOTIDE SEQUENCE</scope>
    <source>
        <strain evidence="12">PmerdaeLFYP103</strain>
    </source>
</reference>
<dbReference type="InterPro" id="IPR017850">
    <property type="entry name" value="Alkaline_phosphatase_core_sf"/>
</dbReference>
<dbReference type="InterPro" id="IPR050448">
    <property type="entry name" value="OpgB/LTA_synthase_biosynth"/>
</dbReference>
<sequence>MWMTYLVLFPIPSLYMKKRILFLLALYFMWLPLLAIQKPVFMLYHHALASGCSLIDYLKVITHGLLLDCTIAGYLTTLPLLMTLVSVWLPGSFYRKLLKGYFGIMAVLIAAIFSVDVALYGYWGFRLDATLFFYLQSPGDAMASVPLGQFFAQLLMFAVYAFGIYWVLKRFIVPLFPETQVRKRLGGSLIIILSGGILFIPIRGGVTTSTANVGMVYFSQNQFLNHSAINPCFSLIASLSKQQDFAAQFNFFPEEERKEVMDTLSPHSTRGHKGTNPADADLQQKPLQSLLNTSRPNILIILMESFSANAIGAVGGDSIITPNLNRLSREGVLFTNMYANSFRTDRGIVSVLNGYLAQPTTSIMKYPAKSQTLPSIAKTLTNEGYVADMLYGGDINFTNMQSYFFSSGYSRITADRDFPLTSRLSKWGANDDITFRHLYEDIKNRDNQAPWLSTFLTLSSHEPFEVPYHRLDEMGLYPNSVAFTDSCIGNFIDKLKELPVWKNTLVIFVSDHGYPYPKDVVNYEPRRYHIPMLWIGGAVKEPVVIDKLANQTDLAATLLNQLGIDHDTFTFSRNILSPDYPEYAFYTYSNGFGVIDSTGISVYDNEGNKPLIEAPRKGSDLRLRKGKALLQTLYDDLGNR</sequence>
<proteinExistence type="predicted"/>